<gene>
    <name evidence="2" type="ORF">GCM10008101_09460</name>
</gene>
<name>A0ABQ3BUN0_9GAMM</name>
<reference evidence="3" key="1">
    <citation type="journal article" date="2019" name="Int. J. Syst. Evol. Microbiol.">
        <title>The Global Catalogue of Microorganisms (GCM) 10K type strain sequencing project: providing services to taxonomists for standard genome sequencing and annotation.</title>
        <authorList>
            <consortium name="The Broad Institute Genomics Platform"/>
            <consortium name="The Broad Institute Genome Sequencing Center for Infectious Disease"/>
            <person name="Wu L."/>
            <person name="Ma J."/>
        </authorList>
    </citation>
    <scope>NUCLEOTIDE SEQUENCE [LARGE SCALE GENOMIC DNA]</scope>
    <source>
        <strain evidence="3">KCTC 22558</strain>
    </source>
</reference>
<dbReference type="InterPro" id="IPR029052">
    <property type="entry name" value="Metallo-depent_PP-like"/>
</dbReference>
<keyword evidence="3" id="KW-1185">Reference proteome</keyword>
<comment type="caution">
    <text evidence="2">The sequence shown here is derived from an EMBL/GenBank/DDBJ whole genome shotgun (WGS) entry which is preliminary data.</text>
</comment>
<sequence length="237" mass="25538">MAADDHGHWVEATIAGEAMHLLAARALYWPRMRRLFLSDLHLGKADVFRRAGIGLPRGGTHGDLQRLADAVAISGATSVWILGDVVHGAVNDSAWRHDWAEWRDAHPHVDAAALSGNHDRALAGAGLDVELLGEAFDVGPFALRHEPCVVEGLHVLSGHLHPCVGVPGLGPRRWPVFWLQPRTTVLPAFSEFTGGCQVEASRSDGLVVCAAGTAAWIRRPPASTRDEPAPSRRRRGA</sequence>
<dbReference type="InterPro" id="IPR004843">
    <property type="entry name" value="Calcineurin-like_PHP"/>
</dbReference>
<dbReference type="PANTHER" id="PTHR39323">
    <property type="entry name" value="BLR1149 PROTEIN"/>
    <property type="match status" value="1"/>
</dbReference>
<dbReference type="RefSeq" id="WP_189447304.1">
    <property type="nucleotide sequence ID" value="NZ_BMXY01000001.1"/>
</dbReference>
<dbReference type="PANTHER" id="PTHR39323:SF1">
    <property type="entry name" value="BLR1149 PROTEIN"/>
    <property type="match status" value="1"/>
</dbReference>
<dbReference type="InterPro" id="IPR026336">
    <property type="entry name" value="PdeM-like"/>
</dbReference>
<organism evidence="2 3">
    <name type="scientific">Cognatilysobacter xinjiangensis</name>
    <dbReference type="NCBI Taxonomy" id="546892"/>
    <lineage>
        <taxon>Bacteria</taxon>
        <taxon>Pseudomonadati</taxon>
        <taxon>Pseudomonadota</taxon>
        <taxon>Gammaproteobacteria</taxon>
        <taxon>Lysobacterales</taxon>
        <taxon>Lysobacteraceae</taxon>
        <taxon>Cognatilysobacter</taxon>
    </lineage>
</organism>
<dbReference type="Pfam" id="PF00149">
    <property type="entry name" value="Metallophos"/>
    <property type="match status" value="1"/>
</dbReference>
<evidence type="ECO:0000259" key="1">
    <source>
        <dbReference type="Pfam" id="PF00149"/>
    </source>
</evidence>
<accession>A0ABQ3BUN0</accession>
<feature type="domain" description="Calcineurin-like phosphoesterase" evidence="1">
    <location>
        <begin position="32"/>
        <end position="127"/>
    </location>
</feature>
<dbReference type="Proteomes" id="UP000643403">
    <property type="component" value="Unassembled WGS sequence"/>
</dbReference>
<evidence type="ECO:0000313" key="3">
    <source>
        <dbReference type="Proteomes" id="UP000643403"/>
    </source>
</evidence>
<dbReference type="NCBIfam" id="TIGR04123">
    <property type="entry name" value="P_estr_lig_assc"/>
    <property type="match status" value="1"/>
</dbReference>
<evidence type="ECO:0000313" key="2">
    <source>
        <dbReference type="EMBL" id="GGZ57898.1"/>
    </source>
</evidence>
<protein>
    <submittedName>
        <fullName evidence="2">Phosphoesterase</fullName>
    </submittedName>
</protein>
<dbReference type="SUPFAM" id="SSF56300">
    <property type="entry name" value="Metallo-dependent phosphatases"/>
    <property type="match status" value="1"/>
</dbReference>
<proteinExistence type="predicted"/>
<dbReference type="EMBL" id="BMXY01000001">
    <property type="protein sequence ID" value="GGZ57898.1"/>
    <property type="molecule type" value="Genomic_DNA"/>
</dbReference>